<dbReference type="AlphaFoldDB" id="A0A382N973"/>
<dbReference type="Pfam" id="PF02491">
    <property type="entry name" value="SHS2_FTSA"/>
    <property type="match status" value="1"/>
</dbReference>
<dbReference type="Gene3D" id="3.30.420.40">
    <property type="match status" value="2"/>
</dbReference>
<dbReference type="InterPro" id="IPR050696">
    <property type="entry name" value="FtsA/MreB"/>
</dbReference>
<dbReference type="PANTHER" id="PTHR32432">
    <property type="entry name" value="CELL DIVISION PROTEIN FTSA-RELATED"/>
    <property type="match status" value="1"/>
</dbReference>
<dbReference type="SMART" id="SM00842">
    <property type="entry name" value="FtsA"/>
    <property type="match status" value="1"/>
</dbReference>
<dbReference type="CDD" id="cd24048">
    <property type="entry name" value="ASKHA_NBD_FtsA"/>
    <property type="match status" value="1"/>
</dbReference>
<dbReference type="InterPro" id="IPR043129">
    <property type="entry name" value="ATPase_NBD"/>
</dbReference>
<keyword evidence="4" id="KW-0131">Cell cycle</keyword>
<feature type="domain" description="SHS2" evidence="5">
    <location>
        <begin position="8"/>
        <end position="194"/>
    </location>
</feature>
<gene>
    <name evidence="6" type="ORF">METZ01_LOCUS310598</name>
</gene>
<dbReference type="EMBL" id="UINC01098885">
    <property type="protein sequence ID" value="SVC57744.1"/>
    <property type="molecule type" value="Genomic_DNA"/>
</dbReference>
<dbReference type="GO" id="GO:0032153">
    <property type="term" value="C:cell division site"/>
    <property type="evidence" value="ECO:0007669"/>
    <property type="project" value="TreeGrafter"/>
</dbReference>
<dbReference type="GO" id="GO:0051301">
    <property type="term" value="P:cell division"/>
    <property type="evidence" value="ECO:0007669"/>
    <property type="project" value="UniProtKB-KW"/>
</dbReference>
<keyword evidence="1" id="KW-1003">Cell membrane</keyword>
<dbReference type="InterPro" id="IPR020823">
    <property type="entry name" value="Cell_div_FtsA"/>
</dbReference>
<keyword evidence="3" id="KW-0472">Membrane</keyword>
<feature type="non-terminal residue" evidence="6">
    <location>
        <position position="244"/>
    </location>
</feature>
<sequence length="244" mass="25799">MSKKNNYVVGLDIGTTKICCIIAEIGHDNQVDIIGLGQYPSRGLRKGVVVNIDGTVESIKNAVEEAELMAGCEIDSVFVGIAGGHINSLNSHGIIAVQGKEITQKDVDRVIDAAKAIAIPLDREVIHVLPQEYIVDNQDGIKTPLGMSGIRLEAKVHIVTAAVTSAQNIVRCVNKAGLSVRDIVLEQLASSESVLSSDEKELGVAMIDIGGGTSDLAIFYQESIKHTSVLTIAGSQMTNDIAIG</sequence>
<dbReference type="Pfam" id="PF14450">
    <property type="entry name" value="FtsA"/>
    <property type="match status" value="2"/>
</dbReference>
<dbReference type="NCBIfam" id="TIGR01174">
    <property type="entry name" value="ftsA"/>
    <property type="match status" value="1"/>
</dbReference>
<proteinExistence type="predicted"/>
<evidence type="ECO:0000256" key="4">
    <source>
        <dbReference type="ARBA" id="ARBA00023306"/>
    </source>
</evidence>
<keyword evidence="2" id="KW-0132">Cell division</keyword>
<dbReference type="PANTHER" id="PTHR32432:SF4">
    <property type="entry name" value="CELL DIVISION PROTEIN FTSA"/>
    <property type="match status" value="1"/>
</dbReference>
<evidence type="ECO:0000313" key="6">
    <source>
        <dbReference type="EMBL" id="SVC57744.1"/>
    </source>
</evidence>
<dbReference type="FunFam" id="3.30.1490.110:FF:000001">
    <property type="entry name" value="Cell division protein FtsA"/>
    <property type="match status" value="1"/>
</dbReference>
<evidence type="ECO:0000256" key="1">
    <source>
        <dbReference type="ARBA" id="ARBA00022475"/>
    </source>
</evidence>
<evidence type="ECO:0000259" key="5">
    <source>
        <dbReference type="SMART" id="SM00842"/>
    </source>
</evidence>
<evidence type="ECO:0000256" key="2">
    <source>
        <dbReference type="ARBA" id="ARBA00022618"/>
    </source>
</evidence>
<accession>A0A382N973</accession>
<reference evidence="6" key="1">
    <citation type="submission" date="2018-05" db="EMBL/GenBank/DDBJ databases">
        <authorList>
            <person name="Lanie J.A."/>
            <person name="Ng W.-L."/>
            <person name="Kazmierczak K.M."/>
            <person name="Andrzejewski T.M."/>
            <person name="Davidsen T.M."/>
            <person name="Wayne K.J."/>
            <person name="Tettelin H."/>
            <person name="Glass J.I."/>
            <person name="Rusch D."/>
            <person name="Podicherti R."/>
            <person name="Tsui H.-C.T."/>
            <person name="Winkler M.E."/>
        </authorList>
    </citation>
    <scope>NUCLEOTIDE SEQUENCE</scope>
</reference>
<dbReference type="GO" id="GO:0009898">
    <property type="term" value="C:cytoplasmic side of plasma membrane"/>
    <property type="evidence" value="ECO:0007669"/>
    <property type="project" value="TreeGrafter"/>
</dbReference>
<evidence type="ECO:0000256" key="3">
    <source>
        <dbReference type="ARBA" id="ARBA00023136"/>
    </source>
</evidence>
<name>A0A382N973_9ZZZZ</name>
<organism evidence="6">
    <name type="scientific">marine metagenome</name>
    <dbReference type="NCBI Taxonomy" id="408172"/>
    <lineage>
        <taxon>unclassified sequences</taxon>
        <taxon>metagenomes</taxon>
        <taxon>ecological metagenomes</taxon>
    </lineage>
</organism>
<protein>
    <recommendedName>
        <fullName evidence="5">SHS2 domain-containing protein</fullName>
    </recommendedName>
</protein>
<dbReference type="SUPFAM" id="SSF53067">
    <property type="entry name" value="Actin-like ATPase domain"/>
    <property type="match status" value="2"/>
</dbReference>
<dbReference type="InterPro" id="IPR003494">
    <property type="entry name" value="SHS2_FtsA"/>
</dbReference>